<dbReference type="Pfam" id="PF00271">
    <property type="entry name" value="Helicase_C"/>
    <property type="match status" value="1"/>
</dbReference>
<dbReference type="Proteomes" id="UP000070444">
    <property type="component" value="Unassembled WGS sequence"/>
</dbReference>
<evidence type="ECO:0000313" key="12">
    <source>
        <dbReference type="EMBL" id="KXN67082.1"/>
    </source>
</evidence>
<evidence type="ECO:0000313" key="13">
    <source>
        <dbReference type="Proteomes" id="UP000070444"/>
    </source>
</evidence>
<keyword evidence="4 7" id="KW-0067">ATP-binding</keyword>
<keyword evidence="5" id="KW-0694">RNA-binding</keyword>
<dbReference type="InterPro" id="IPR001650">
    <property type="entry name" value="Helicase_C-like"/>
</dbReference>
<keyword evidence="1 7" id="KW-0547">Nucleotide-binding</keyword>
<dbReference type="CDD" id="cd17955">
    <property type="entry name" value="DEADc_DDX49"/>
    <property type="match status" value="1"/>
</dbReference>
<dbReference type="GO" id="GO:0000480">
    <property type="term" value="P:endonucleolytic cleavage in 5'-ETS of tricistronic rRNA transcript (SSU-rRNA, 5.8S rRNA, LSU-rRNA)"/>
    <property type="evidence" value="ECO:0007669"/>
    <property type="project" value="EnsemblFungi"/>
</dbReference>
<dbReference type="GO" id="GO:0003724">
    <property type="term" value="F:RNA helicase activity"/>
    <property type="evidence" value="ECO:0007669"/>
    <property type="project" value="EnsemblFungi"/>
</dbReference>
<dbReference type="SMART" id="SM00487">
    <property type="entry name" value="DEXDc"/>
    <property type="match status" value="1"/>
</dbReference>
<dbReference type="PROSITE" id="PS51195">
    <property type="entry name" value="Q_MOTIF"/>
    <property type="match status" value="1"/>
</dbReference>
<evidence type="ECO:0000256" key="8">
    <source>
        <dbReference type="SAM" id="MobiDB-lite"/>
    </source>
</evidence>
<dbReference type="InterPro" id="IPR000629">
    <property type="entry name" value="RNA-helicase_DEAD-box_CS"/>
</dbReference>
<dbReference type="OMA" id="IMIFTDT"/>
<sequence>MGKKVTSKRNFEEYYSSEGEENVINEQLNSDEIEESDIDSEDLEEVEDSEEVDEEELENSGEEEEDSEGDDGEEDEEDEIEYIQRDEEVDDNDDGEDEDEDSDENNDEEANNEEESSEGESDSEGSSGEDDVEDNIPETVNTTFSSLGLHDWLITSLKRMGIKNPSEIQSHCIPQILKGKNVVGGAKTGSGKTAAFALPILQRLADDPYGVFGLVLTPTRELAFQLAEQFAALGESLFLKYAVVVGGMDQMKQALECSRRPHIIIATPGRLADLIKSSPDAIHISRIKFLVLDEADRLLTAPFAPDLSTIFDSIPKTRQTLLFTATMTEPVLKLCENKENPPFVHLCKSDVSTVSTLKQHYIFVPGYVREAYLIALITQPKLDSLTKIIFVAKCSTCEMLKLMLIELGYKAVSLHSEMNQTDRINSLGRFRSGVAKILIATDVASRGLDIPSVQLVVNYELPRDPAEYIHRVGRTARAGRGGKAVSIVAENDVKLIHAIEEKVNIKMDEFPIKEDDVVNVLNRVSDAKRVAKISLDIN</sequence>
<dbReference type="InterPro" id="IPR011545">
    <property type="entry name" value="DEAD/DEAH_box_helicase_dom"/>
</dbReference>
<dbReference type="PROSITE" id="PS51194">
    <property type="entry name" value="HELICASE_CTER"/>
    <property type="match status" value="1"/>
</dbReference>
<feature type="domain" description="Helicase C-terminal" evidence="10">
    <location>
        <begin position="377"/>
        <end position="518"/>
    </location>
</feature>
<feature type="domain" description="Helicase ATP-binding" evidence="9">
    <location>
        <begin position="173"/>
        <end position="345"/>
    </location>
</feature>
<dbReference type="EMBL" id="KQ964662">
    <property type="protein sequence ID" value="KXN67082.1"/>
    <property type="molecule type" value="Genomic_DNA"/>
</dbReference>
<dbReference type="CDD" id="cd18787">
    <property type="entry name" value="SF2_C_DEAD"/>
    <property type="match status" value="1"/>
</dbReference>
<dbReference type="GO" id="GO:0016887">
    <property type="term" value="F:ATP hydrolysis activity"/>
    <property type="evidence" value="ECO:0007669"/>
    <property type="project" value="EnsemblFungi"/>
</dbReference>
<comment type="similarity">
    <text evidence="7">Belongs to the DEAD box helicase family.</text>
</comment>
<dbReference type="AlphaFoldDB" id="A0A137NWC9"/>
<dbReference type="GO" id="GO:0005524">
    <property type="term" value="F:ATP binding"/>
    <property type="evidence" value="ECO:0007669"/>
    <property type="project" value="UniProtKB-KW"/>
</dbReference>
<dbReference type="SUPFAM" id="SSF52540">
    <property type="entry name" value="P-loop containing nucleoside triphosphate hydrolases"/>
    <property type="match status" value="1"/>
</dbReference>
<dbReference type="InterPro" id="IPR027417">
    <property type="entry name" value="P-loop_NTPase"/>
</dbReference>
<dbReference type="GO" id="GO:0032040">
    <property type="term" value="C:small-subunit processome"/>
    <property type="evidence" value="ECO:0007669"/>
    <property type="project" value="EnsemblFungi"/>
</dbReference>
<evidence type="ECO:0000256" key="7">
    <source>
        <dbReference type="RuleBase" id="RU000492"/>
    </source>
</evidence>
<evidence type="ECO:0000256" key="4">
    <source>
        <dbReference type="ARBA" id="ARBA00022840"/>
    </source>
</evidence>
<evidence type="ECO:0000259" key="11">
    <source>
        <dbReference type="PROSITE" id="PS51195"/>
    </source>
</evidence>
<dbReference type="GO" id="GO:0000447">
    <property type="term" value="P:endonucleolytic cleavage in ITS1 to separate SSU-rRNA from 5.8S rRNA and LSU-rRNA from tricistronic rRNA transcript (SSU-rRNA, 5.8S rRNA, LSU-rRNA)"/>
    <property type="evidence" value="ECO:0007669"/>
    <property type="project" value="EnsemblFungi"/>
</dbReference>
<dbReference type="PANTHER" id="PTHR47959:SF24">
    <property type="entry name" value="ATP-DEPENDENT RNA HELICASE"/>
    <property type="match status" value="1"/>
</dbReference>
<dbReference type="InterPro" id="IPR050079">
    <property type="entry name" value="DEAD_box_RNA_helicase"/>
</dbReference>
<dbReference type="PROSITE" id="PS00039">
    <property type="entry name" value="DEAD_ATP_HELICASE"/>
    <property type="match status" value="1"/>
</dbReference>
<feature type="region of interest" description="Disordered" evidence="8">
    <location>
        <begin position="1"/>
        <end position="136"/>
    </location>
</feature>
<dbReference type="Pfam" id="PF00270">
    <property type="entry name" value="DEAD"/>
    <property type="match status" value="1"/>
</dbReference>
<dbReference type="OrthoDB" id="10261904at2759"/>
<dbReference type="PANTHER" id="PTHR47959">
    <property type="entry name" value="ATP-DEPENDENT RNA HELICASE RHLE-RELATED"/>
    <property type="match status" value="1"/>
</dbReference>
<dbReference type="Gene3D" id="3.40.50.300">
    <property type="entry name" value="P-loop containing nucleotide triphosphate hydrolases"/>
    <property type="match status" value="2"/>
</dbReference>
<dbReference type="SMART" id="SM00490">
    <property type="entry name" value="HELICc"/>
    <property type="match status" value="1"/>
</dbReference>
<evidence type="ECO:0000259" key="10">
    <source>
        <dbReference type="PROSITE" id="PS51194"/>
    </source>
</evidence>
<keyword evidence="13" id="KW-1185">Reference proteome</keyword>
<keyword evidence="3 7" id="KW-0347">Helicase</keyword>
<feature type="domain" description="DEAD-box RNA helicase Q" evidence="11">
    <location>
        <begin position="142"/>
        <end position="170"/>
    </location>
</feature>
<organism evidence="12 13">
    <name type="scientific">Conidiobolus coronatus (strain ATCC 28846 / CBS 209.66 / NRRL 28638)</name>
    <name type="common">Delacroixia coronata</name>
    <dbReference type="NCBI Taxonomy" id="796925"/>
    <lineage>
        <taxon>Eukaryota</taxon>
        <taxon>Fungi</taxon>
        <taxon>Fungi incertae sedis</taxon>
        <taxon>Zoopagomycota</taxon>
        <taxon>Entomophthoromycotina</taxon>
        <taxon>Entomophthoromycetes</taxon>
        <taxon>Entomophthorales</taxon>
        <taxon>Ancylistaceae</taxon>
        <taxon>Conidiobolus</taxon>
    </lineage>
</organism>
<feature type="short sequence motif" description="Q motif" evidence="6">
    <location>
        <begin position="142"/>
        <end position="170"/>
    </location>
</feature>
<proteinExistence type="inferred from homology"/>
<evidence type="ECO:0000256" key="5">
    <source>
        <dbReference type="ARBA" id="ARBA00022884"/>
    </source>
</evidence>
<evidence type="ECO:0000256" key="1">
    <source>
        <dbReference type="ARBA" id="ARBA00022741"/>
    </source>
</evidence>
<dbReference type="InterPro" id="IPR014014">
    <property type="entry name" value="RNA_helicase_DEAD_Q_motif"/>
</dbReference>
<keyword evidence="2 7" id="KW-0378">Hydrolase</keyword>
<evidence type="ECO:0000256" key="6">
    <source>
        <dbReference type="PROSITE-ProRule" id="PRU00552"/>
    </source>
</evidence>
<evidence type="ECO:0000259" key="9">
    <source>
        <dbReference type="PROSITE" id="PS51192"/>
    </source>
</evidence>
<reference evidence="12 13" key="1">
    <citation type="journal article" date="2015" name="Genome Biol. Evol.">
        <title>Phylogenomic analyses indicate that early fungi evolved digesting cell walls of algal ancestors of land plants.</title>
        <authorList>
            <person name="Chang Y."/>
            <person name="Wang S."/>
            <person name="Sekimoto S."/>
            <person name="Aerts A.L."/>
            <person name="Choi C."/>
            <person name="Clum A."/>
            <person name="LaButti K.M."/>
            <person name="Lindquist E.A."/>
            <person name="Yee Ngan C."/>
            <person name="Ohm R.A."/>
            <person name="Salamov A.A."/>
            <person name="Grigoriev I.V."/>
            <person name="Spatafora J.W."/>
            <person name="Berbee M.L."/>
        </authorList>
    </citation>
    <scope>NUCLEOTIDE SEQUENCE [LARGE SCALE GENOMIC DNA]</scope>
    <source>
        <strain evidence="12 13">NRRL 28638</strain>
    </source>
</reference>
<dbReference type="STRING" id="796925.A0A137NWC9"/>
<dbReference type="GO" id="GO:0005829">
    <property type="term" value="C:cytosol"/>
    <property type="evidence" value="ECO:0007669"/>
    <property type="project" value="TreeGrafter"/>
</dbReference>
<feature type="compositionally biased region" description="Acidic residues" evidence="8">
    <location>
        <begin position="18"/>
        <end position="136"/>
    </location>
</feature>
<name>A0A137NWC9_CONC2</name>
<dbReference type="GO" id="GO:0000472">
    <property type="term" value="P:endonucleolytic cleavage to generate mature 5'-end of SSU-rRNA from (SSU-rRNA, 5.8S rRNA, LSU-rRNA)"/>
    <property type="evidence" value="ECO:0007669"/>
    <property type="project" value="EnsemblFungi"/>
</dbReference>
<evidence type="ECO:0000256" key="2">
    <source>
        <dbReference type="ARBA" id="ARBA00022801"/>
    </source>
</evidence>
<gene>
    <name evidence="12" type="ORF">CONCODRAFT_82326</name>
</gene>
<accession>A0A137NWC9</accession>
<protein>
    <submittedName>
        <fullName evidence="12">DEAD-domain-containing protein</fullName>
    </submittedName>
</protein>
<dbReference type="GO" id="GO:0003723">
    <property type="term" value="F:RNA binding"/>
    <property type="evidence" value="ECO:0007669"/>
    <property type="project" value="UniProtKB-KW"/>
</dbReference>
<dbReference type="InterPro" id="IPR014001">
    <property type="entry name" value="Helicase_ATP-bd"/>
</dbReference>
<dbReference type="PROSITE" id="PS51192">
    <property type="entry name" value="HELICASE_ATP_BIND_1"/>
    <property type="match status" value="1"/>
</dbReference>
<evidence type="ECO:0000256" key="3">
    <source>
        <dbReference type="ARBA" id="ARBA00022806"/>
    </source>
</evidence>